<dbReference type="EMBL" id="AMEM01000023">
    <property type="protein sequence ID" value="EKX89547.1"/>
    <property type="molecule type" value="Genomic_DNA"/>
</dbReference>
<reference evidence="2 3" key="1">
    <citation type="submission" date="2012-05" db="EMBL/GenBank/DDBJ databases">
        <authorList>
            <person name="Weinstock G."/>
            <person name="Sodergren E."/>
            <person name="Lobos E.A."/>
            <person name="Fulton L."/>
            <person name="Fulton R."/>
            <person name="Courtney L."/>
            <person name="Fronick C."/>
            <person name="O'Laughlin M."/>
            <person name="Godfrey J."/>
            <person name="Wilson R.M."/>
            <person name="Miner T."/>
            <person name="Farmer C."/>
            <person name="Delehaunty K."/>
            <person name="Cordes M."/>
            <person name="Minx P."/>
            <person name="Tomlinson C."/>
            <person name="Chen J."/>
            <person name="Wollam A."/>
            <person name="Pepin K.H."/>
            <person name="Bhonagiri V."/>
            <person name="Zhang X."/>
            <person name="Suruliraj S."/>
            <person name="Warren W."/>
            <person name="Mitreva M."/>
            <person name="Mardis E.R."/>
            <person name="Wilson R.K."/>
        </authorList>
    </citation>
    <scope>NUCLEOTIDE SEQUENCE [LARGE SCALE GENOMIC DNA]</scope>
    <source>
        <strain evidence="2 3">F0235</strain>
    </source>
</reference>
<sequence>MSNRRRNTSQTATFVRIGGQEAGGLLLGAKGAGAAAGSWILLVALLVACLFFNWLAILPVLILISGAIIAAGQHTWASILVIMLLALLGFSSGLFFWWSYYVRIDAARTNEPAPVAADWNLVSLAIFGACLAGMYGIGAWGRHRKQQHNRV</sequence>
<accession>L1ME77</accession>
<gene>
    <name evidence="2" type="ORF">HMPREF9997_01791</name>
</gene>
<protein>
    <submittedName>
        <fullName evidence="2">Uncharacterized protein</fullName>
    </submittedName>
</protein>
<evidence type="ECO:0000313" key="3">
    <source>
        <dbReference type="Proteomes" id="UP000010445"/>
    </source>
</evidence>
<dbReference type="Proteomes" id="UP000010445">
    <property type="component" value="Unassembled WGS sequence"/>
</dbReference>
<keyword evidence="3" id="KW-1185">Reference proteome</keyword>
<dbReference type="STRING" id="1035195.HMPREF9997_01791"/>
<feature type="transmembrane region" description="Helical" evidence="1">
    <location>
        <begin position="39"/>
        <end position="64"/>
    </location>
</feature>
<feature type="transmembrane region" description="Helical" evidence="1">
    <location>
        <begin position="119"/>
        <end position="140"/>
    </location>
</feature>
<evidence type="ECO:0000256" key="1">
    <source>
        <dbReference type="SAM" id="Phobius"/>
    </source>
</evidence>
<evidence type="ECO:0000313" key="2">
    <source>
        <dbReference type="EMBL" id="EKX89547.1"/>
    </source>
</evidence>
<dbReference type="HOGENOM" id="CLU_1728301_0_0_11"/>
<feature type="transmembrane region" description="Helical" evidence="1">
    <location>
        <begin position="76"/>
        <end position="99"/>
    </location>
</feature>
<proteinExistence type="predicted"/>
<keyword evidence="1" id="KW-0472">Membrane</keyword>
<keyword evidence="1" id="KW-0812">Transmembrane</keyword>
<dbReference type="PATRIC" id="fig|1035195.3.peg.1621"/>
<dbReference type="AlphaFoldDB" id="L1ME77"/>
<keyword evidence="1" id="KW-1133">Transmembrane helix</keyword>
<organism evidence="2 3">
    <name type="scientific">Corynebacterium durum F0235</name>
    <dbReference type="NCBI Taxonomy" id="1035195"/>
    <lineage>
        <taxon>Bacteria</taxon>
        <taxon>Bacillati</taxon>
        <taxon>Actinomycetota</taxon>
        <taxon>Actinomycetes</taxon>
        <taxon>Mycobacteriales</taxon>
        <taxon>Corynebacteriaceae</taxon>
        <taxon>Corynebacterium</taxon>
    </lineage>
</organism>
<name>L1ME77_9CORY</name>
<dbReference type="RefSeq" id="WP_006064018.1">
    <property type="nucleotide sequence ID" value="NZ_KB290831.1"/>
</dbReference>
<comment type="caution">
    <text evidence="2">The sequence shown here is derived from an EMBL/GenBank/DDBJ whole genome shotgun (WGS) entry which is preliminary data.</text>
</comment>